<dbReference type="OrthoDB" id="5244399at2"/>
<reference evidence="5 6" key="1">
    <citation type="submission" date="2019-07" db="EMBL/GenBank/DDBJ databases">
        <title>Whole genome shotgun sequence of Pseudoalteromonas espejiana NBRC 102222.</title>
        <authorList>
            <person name="Hosoyama A."/>
            <person name="Uohara A."/>
            <person name="Ohji S."/>
            <person name="Ichikawa N."/>
        </authorList>
    </citation>
    <scope>NUCLEOTIDE SEQUENCE [LARGE SCALE GENOMIC DNA]</scope>
    <source>
        <strain evidence="5 6">NBRC 102222</strain>
    </source>
</reference>
<evidence type="ECO:0000313" key="6">
    <source>
        <dbReference type="Proteomes" id="UP000321419"/>
    </source>
</evidence>
<dbReference type="InterPro" id="IPR029025">
    <property type="entry name" value="T3SS_substrate_exporter_C"/>
</dbReference>
<sequence>MSDTANKAANNKSAIGLLYEAGNTPSVSVKGFGELADEIIAAAKKKGIMIHEDEALAKTLSHLELGEEIPKELYYVIAELIAFSYVLRGQFPPGWQDFQGKLNIKA</sequence>
<proteinExistence type="inferred from homology"/>
<dbReference type="RefSeq" id="WP_089348271.1">
    <property type="nucleotide sequence ID" value="NZ_BJUM01000002.1"/>
</dbReference>
<protein>
    <recommendedName>
        <fullName evidence="2">Flagellar biosynthetic protein FlhB</fullName>
    </recommendedName>
</protein>
<dbReference type="InterPro" id="IPR006135">
    <property type="entry name" value="T3SS_substrate_exporter"/>
</dbReference>
<dbReference type="Gene3D" id="3.40.1690.10">
    <property type="entry name" value="secretion proteins EscU"/>
    <property type="match status" value="1"/>
</dbReference>
<organism evidence="5 6">
    <name type="scientific">Pseudoalteromonas espejiana</name>
    <dbReference type="NCBI Taxonomy" id="28107"/>
    <lineage>
        <taxon>Bacteria</taxon>
        <taxon>Pseudomonadati</taxon>
        <taxon>Pseudomonadota</taxon>
        <taxon>Gammaproteobacteria</taxon>
        <taxon>Alteromonadales</taxon>
        <taxon>Pseudoalteromonadaceae</taxon>
        <taxon>Pseudoalteromonas</taxon>
    </lineage>
</organism>
<comment type="caution">
    <text evidence="5">The sequence shown here is derived from an EMBL/GenBank/DDBJ whole genome shotgun (WGS) entry which is preliminary data.</text>
</comment>
<comment type="similarity">
    <text evidence="1">Belongs to the type III secretion exporter family.</text>
</comment>
<evidence type="ECO:0000256" key="3">
    <source>
        <dbReference type="ARBA" id="ARBA00023225"/>
    </source>
</evidence>
<dbReference type="Pfam" id="PF01312">
    <property type="entry name" value="Bac_export_2"/>
    <property type="match status" value="1"/>
</dbReference>
<dbReference type="SUPFAM" id="SSF160544">
    <property type="entry name" value="EscU C-terminal domain-like"/>
    <property type="match status" value="1"/>
</dbReference>
<keyword evidence="3" id="KW-0813">Transport</keyword>
<dbReference type="Proteomes" id="UP000321419">
    <property type="component" value="Unassembled WGS sequence"/>
</dbReference>
<evidence type="ECO:0000256" key="4">
    <source>
        <dbReference type="ARBA" id="ARBA00025078"/>
    </source>
</evidence>
<evidence type="ECO:0000256" key="2">
    <source>
        <dbReference type="ARBA" id="ARBA00021622"/>
    </source>
</evidence>
<dbReference type="AlphaFoldDB" id="A0A510XQR6"/>
<dbReference type="PANTHER" id="PTHR30531:SF12">
    <property type="entry name" value="FLAGELLAR BIOSYNTHETIC PROTEIN FLHB"/>
    <property type="match status" value="1"/>
</dbReference>
<dbReference type="PANTHER" id="PTHR30531">
    <property type="entry name" value="FLAGELLAR BIOSYNTHETIC PROTEIN FLHB"/>
    <property type="match status" value="1"/>
</dbReference>
<dbReference type="GO" id="GO:0005886">
    <property type="term" value="C:plasma membrane"/>
    <property type="evidence" value="ECO:0007669"/>
    <property type="project" value="TreeGrafter"/>
</dbReference>
<evidence type="ECO:0000256" key="1">
    <source>
        <dbReference type="ARBA" id="ARBA00010690"/>
    </source>
</evidence>
<comment type="function">
    <text evidence="4">Required for formation of the rod structure in the basal body of the flagellar apparatus. Together with FliI and FliH, may constitute the export apparatus of flagellin.</text>
</comment>
<keyword evidence="6" id="KW-1185">Reference proteome</keyword>
<name>A0A510XQR6_9GAMM</name>
<gene>
    <name evidence="5" type="ORF">PES01_02210</name>
</gene>
<keyword evidence="3" id="KW-1006">Bacterial flagellum protein export</keyword>
<keyword evidence="3" id="KW-0653">Protein transport</keyword>
<dbReference type="EMBL" id="BJUM01000002">
    <property type="protein sequence ID" value="GEK53376.1"/>
    <property type="molecule type" value="Genomic_DNA"/>
</dbReference>
<dbReference type="GO" id="GO:0009306">
    <property type="term" value="P:protein secretion"/>
    <property type="evidence" value="ECO:0007669"/>
    <property type="project" value="InterPro"/>
</dbReference>
<evidence type="ECO:0000313" key="5">
    <source>
        <dbReference type="EMBL" id="GEK53376.1"/>
    </source>
</evidence>
<accession>A0A510XQR6</accession>